<dbReference type="Pfam" id="PF01266">
    <property type="entry name" value="DAO"/>
    <property type="match status" value="1"/>
</dbReference>
<dbReference type="EMBL" id="JAXCGZ010011582">
    <property type="protein sequence ID" value="KAK7074463.1"/>
    <property type="molecule type" value="Genomic_DNA"/>
</dbReference>
<evidence type="ECO:0000313" key="9">
    <source>
        <dbReference type="Proteomes" id="UP001381693"/>
    </source>
</evidence>
<evidence type="ECO:0000256" key="5">
    <source>
        <dbReference type="ARBA" id="ARBA00023002"/>
    </source>
</evidence>
<dbReference type="Gene3D" id="3.50.50.60">
    <property type="entry name" value="FAD/NAD(P)-binding domain"/>
    <property type="match status" value="1"/>
</dbReference>
<feature type="domain" description="FAD dependent oxidoreductase" evidence="7">
    <location>
        <begin position="22"/>
        <end position="367"/>
    </location>
</feature>
<evidence type="ECO:0000256" key="4">
    <source>
        <dbReference type="ARBA" id="ARBA00022827"/>
    </source>
</evidence>
<name>A0AAN8X4Y1_HALRR</name>
<keyword evidence="5" id="KW-0560">Oxidoreductase</keyword>
<evidence type="ECO:0000256" key="6">
    <source>
        <dbReference type="SAM" id="MobiDB-lite"/>
    </source>
</evidence>
<dbReference type="GO" id="GO:0033514">
    <property type="term" value="P:L-lysine catabolic process to acetyl-CoA via L-pipecolate"/>
    <property type="evidence" value="ECO:0007669"/>
    <property type="project" value="TreeGrafter"/>
</dbReference>
<comment type="cofactor">
    <cofactor evidence="1">
        <name>FAD</name>
        <dbReference type="ChEBI" id="CHEBI:57692"/>
    </cofactor>
</comment>
<evidence type="ECO:0000256" key="3">
    <source>
        <dbReference type="ARBA" id="ARBA00022630"/>
    </source>
</evidence>
<evidence type="ECO:0000313" key="8">
    <source>
        <dbReference type="EMBL" id="KAK7074463.1"/>
    </source>
</evidence>
<accession>A0AAN8X4Y1</accession>
<dbReference type="AlphaFoldDB" id="A0AAN8X4Y1"/>
<comment type="similarity">
    <text evidence="2">Belongs to the MSOX/MTOX family.</text>
</comment>
<dbReference type="Proteomes" id="UP001381693">
    <property type="component" value="Unassembled WGS sequence"/>
</dbReference>
<feature type="region of interest" description="Disordered" evidence="6">
    <location>
        <begin position="386"/>
        <end position="405"/>
    </location>
</feature>
<evidence type="ECO:0000256" key="2">
    <source>
        <dbReference type="ARBA" id="ARBA00010989"/>
    </source>
</evidence>
<keyword evidence="4" id="KW-0274">FAD</keyword>
<dbReference type="PANTHER" id="PTHR10961:SF46">
    <property type="entry name" value="PEROXISOMAL SARCOSINE OXIDASE"/>
    <property type="match status" value="1"/>
</dbReference>
<organism evidence="8 9">
    <name type="scientific">Halocaridina rubra</name>
    <name type="common">Hawaiian red shrimp</name>
    <dbReference type="NCBI Taxonomy" id="373956"/>
    <lineage>
        <taxon>Eukaryota</taxon>
        <taxon>Metazoa</taxon>
        <taxon>Ecdysozoa</taxon>
        <taxon>Arthropoda</taxon>
        <taxon>Crustacea</taxon>
        <taxon>Multicrustacea</taxon>
        <taxon>Malacostraca</taxon>
        <taxon>Eumalacostraca</taxon>
        <taxon>Eucarida</taxon>
        <taxon>Decapoda</taxon>
        <taxon>Pleocyemata</taxon>
        <taxon>Caridea</taxon>
        <taxon>Atyoidea</taxon>
        <taxon>Atyidae</taxon>
        <taxon>Halocaridina</taxon>
    </lineage>
</organism>
<dbReference type="SUPFAM" id="SSF51905">
    <property type="entry name" value="FAD/NAD(P)-binding domain"/>
    <property type="match status" value="1"/>
</dbReference>
<dbReference type="GO" id="GO:0050660">
    <property type="term" value="F:flavin adenine dinucleotide binding"/>
    <property type="evidence" value="ECO:0007669"/>
    <property type="project" value="InterPro"/>
</dbReference>
<dbReference type="GO" id="GO:0008115">
    <property type="term" value="F:sarcosine oxidase activity"/>
    <property type="evidence" value="ECO:0007669"/>
    <property type="project" value="TreeGrafter"/>
</dbReference>
<evidence type="ECO:0000259" key="7">
    <source>
        <dbReference type="Pfam" id="PF01266"/>
    </source>
</evidence>
<keyword evidence="9" id="KW-1185">Reference proteome</keyword>
<dbReference type="PANTHER" id="PTHR10961">
    <property type="entry name" value="PEROXISOMAL SARCOSINE OXIDASE"/>
    <property type="match status" value="1"/>
</dbReference>
<gene>
    <name evidence="8" type="ORF">SK128_010718</name>
</gene>
<sequence>MCFQSFLKWRDIETKLVEEEFDVCVVGGGVMGSCAAYSLAEAGKSTVLIEQFPIPHTRGSSSGHSRITSLSDYRHPFMASLVNHGYKQWLKLQTIAAEWAVRQAPVLTIGTDEEVIKHKGKRIESCGFPPTRLTIADLNAQYKSQFPSDRFAVIDPSGLVLVANKCVLLVQKLFKSRGGVILDGCPVKQVETEKERIRITCPRRVITCKSLVLCPGPWAKELLGKVGIKLPLRTLKTGVWYFKLRDPSFPPSSINDLSISNEFFYATRPFEYPGLIKFGVHDGVEIDPGEREKCDLSHLKKKMTDYLEEFFPQIEPQPSIEESCMYTMTPDSNFILDYHPKHKNIVYACGFSGTGFQLGPAIGEVLAGMVLDYEPIHDMTPFRASRFNLQDEEDPPKSPSATSKY</sequence>
<dbReference type="SUPFAM" id="SSF54373">
    <property type="entry name" value="FAD-linked reductases, C-terminal domain"/>
    <property type="match status" value="1"/>
</dbReference>
<evidence type="ECO:0000256" key="1">
    <source>
        <dbReference type="ARBA" id="ARBA00001974"/>
    </source>
</evidence>
<protein>
    <recommendedName>
        <fullName evidence="7">FAD dependent oxidoreductase domain-containing protein</fullName>
    </recommendedName>
</protein>
<dbReference type="InterPro" id="IPR006076">
    <property type="entry name" value="FAD-dep_OxRdtase"/>
</dbReference>
<reference evidence="8 9" key="1">
    <citation type="submission" date="2023-11" db="EMBL/GenBank/DDBJ databases">
        <title>Halocaridina rubra genome assembly.</title>
        <authorList>
            <person name="Smith C."/>
        </authorList>
    </citation>
    <scope>NUCLEOTIDE SEQUENCE [LARGE SCALE GENOMIC DNA]</scope>
    <source>
        <strain evidence="8">EP-1</strain>
        <tissue evidence="8">Whole</tissue>
    </source>
</reference>
<dbReference type="Gene3D" id="3.30.9.10">
    <property type="entry name" value="D-Amino Acid Oxidase, subunit A, domain 2"/>
    <property type="match status" value="1"/>
</dbReference>
<proteinExistence type="inferred from homology"/>
<keyword evidence="3" id="KW-0285">Flavoprotein</keyword>
<comment type="caution">
    <text evidence="8">The sequence shown here is derived from an EMBL/GenBank/DDBJ whole genome shotgun (WGS) entry which is preliminary data.</text>
</comment>
<dbReference type="GO" id="GO:0050031">
    <property type="term" value="F:L-pipecolate oxidase activity"/>
    <property type="evidence" value="ECO:0007669"/>
    <property type="project" value="TreeGrafter"/>
</dbReference>
<dbReference type="InterPro" id="IPR036188">
    <property type="entry name" value="FAD/NAD-bd_sf"/>
</dbReference>
<dbReference type="GO" id="GO:0005777">
    <property type="term" value="C:peroxisome"/>
    <property type="evidence" value="ECO:0007669"/>
    <property type="project" value="TreeGrafter"/>
</dbReference>
<dbReference type="InterPro" id="IPR045170">
    <property type="entry name" value="MTOX"/>
</dbReference>